<feature type="transmembrane region" description="Helical" evidence="1">
    <location>
        <begin position="21"/>
        <end position="38"/>
    </location>
</feature>
<reference evidence="2 3" key="1">
    <citation type="submission" date="2019-11" db="EMBL/GenBank/DDBJ databases">
        <title>Complete genome sequence of Corynebacterium kalinowskii 1959, a novel Corynebacterium species isolated from soil of a small paddock in Vilsendorf, Germany.</title>
        <authorList>
            <person name="Schaffert L."/>
            <person name="Ruwe M."/>
            <person name="Milse J."/>
            <person name="Hanuschka K."/>
            <person name="Ortseifen V."/>
            <person name="Droste J."/>
            <person name="Brandt D."/>
            <person name="Schlueter L."/>
            <person name="Kutter Y."/>
            <person name="Vinke S."/>
            <person name="Viehoefer P."/>
            <person name="Jacob L."/>
            <person name="Luebke N.-C."/>
            <person name="Schulte-Berndt E."/>
            <person name="Hain C."/>
            <person name="Linder M."/>
            <person name="Schmidt P."/>
            <person name="Wollenschlaeger L."/>
            <person name="Luttermann T."/>
            <person name="Thieme E."/>
            <person name="Hassa J."/>
            <person name="Haak M."/>
            <person name="Wittchen M."/>
            <person name="Mentz A."/>
            <person name="Persicke M."/>
            <person name="Busche T."/>
            <person name="Ruckert C."/>
        </authorList>
    </citation>
    <scope>NUCLEOTIDE SEQUENCE [LARGE SCALE GENOMIC DNA]</scope>
    <source>
        <strain evidence="2 3">2039</strain>
    </source>
</reference>
<feature type="transmembrane region" description="Helical" evidence="1">
    <location>
        <begin position="104"/>
        <end position="128"/>
    </location>
</feature>
<dbReference type="EMBL" id="CP046455">
    <property type="protein sequence ID" value="QGU08335.1"/>
    <property type="molecule type" value="Genomic_DNA"/>
</dbReference>
<keyword evidence="3" id="KW-1185">Reference proteome</keyword>
<gene>
    <name evidence="2" type="ORF">COCCU_12175</name>
</gene>
<dbReference type="AlphaFoldDB" id="A0A6B8WAL8"/>
<feature type="transmembrane region" description="Helical" evidence="1">
    <location>
        <begin position="44"/>
        <end position="68"/>
    </location>
</feature>
<dbReference type="Proteomes" id="UP000424462">
    <property type="component" value="Chromosome"/>
</dbReference>
<dbReference type="RefSeq" id="WP_197088357.1">
    <property type="nucleotide sequence ID" value="NZ_CP046455.1"/>
</dbReference>
<organism evidence="2 3">
    <name type="scientific">Corynebacterium occultum</name>
    <dbReference type="NCBI Taxonomy" id="2675219"/>
    <lineage>
        <taxon>Bacteria</taxon>
        <taxon>Bacillati</taxon>
        <taxon>Actinomycetota</taxon>
        <taxon>Actinomycetes</taxon>
        <taxon>Mycobacteriales</taxon>
        <taxon>Corynebacteriaceae</taxon>
        <taxon>Corynebacterium</taxon>
    </lineage>
</organism>
<proteinExistence type="predicted"/>
<evidence type="ECO:0000313" key="2">
    <source>
        <dbReference type="EMBL" id="QGU08335.1"/>
    </source>
</evidence>
<keyword evidence="1" id="KW-0472">Membrane</keyword>
<evidence type="ECO:0000256" key="1">
    <source>
        <dbReference type="SAM" id="Phobius"/>
    </source>
</evidence>
<accession>A0A6B8WAL8</accession>
<protein>
    <submittedName>
        <fullName evidence="2">Uncharacterized protein</fullName>
    </submittedName>
</protein>
<keyword evidence="1" id="KW-1133">Transmembrane helix</keyword>
<keyword evidence="1" id="KW-0812">Transmembrane</keyword>
<evidence type="ECO:0000313" key="3">
    <source>
        <dbReference type="Proteomes" id="UP000424462"/>
    </source>
</evidence>
<dbReference type="KEGG" id="cok:COCCU_12175"/>
<name>A0A6B8WAL8_9CORY</name>
<sequence>MNNVAAMNPVQLRRLTWSITFRLWIVVALTGAVGWLFLQWVVLMALGATLATVAALTAPVAMVCLLAALLRQPARQLPRWLLWSGAVGSPLLLVLLLIEPLPWAMVGLALAVWLLVVGLIAAVAQSFFQN</sequence>
<feature type="transmembrane region" description="Helical" evidence="1">
    <location>
        <begin position="80"/>
        <end position="98"/>
    </location>
</feature>